<evidence type="ECO:0000259" key="2">
    <source>
        <dbReference type="Pfam" id="PF04892"/>
    </source>
</evidence>
<keyword evidence="1" id="KW-0812">Transmembrane</keyword>
<keyword evidence="1" id="KW-0472">Membrane</keyword>
<organism evidence="3 4">
    <name type="scientific">Sedimentibacter hydroxybenzoicus DSM 7310</name>
    <dbReference type="NCBI Taxonomy" id="1123245"/>
    <lineage>
        <taxon>Bacteria</taxon>
        <taxon>Bacillati</taxon>
        <taxon>Bacillota</taxon>
        <taxon>Tissierellia</taxon>
        <taxon>Sedimentibacter</taxon>
    </lineage>
</organism>
<gene>
    <name evidence="3" type="ORF">HZF24_18575</name>
</gene>
<dbReference type="InterPro" id="IPR006976">
    <property type="entry name" value="VanZ-like"/>
</dbReference>
<dbReference type="EMBL" id="JACBNQ010000052">
    <property type="protein sequence ID" value="NYB76154.1"/>
    <property type="molecule type" value="Genomic_DNA"/>
</dbReference>
<evidence type="ECO:0000313" key="4">
    <source>
        <dbReference type="Proteomes" id="UP000611629"/>
    </source>
</evidence>
<dbReference type="RefSeq" id="WP_179239873.1">
    <property type="nucleotide sequence ID" value="NZ_JACBNQ010000052.1"/>
</dbReference>
<keyword evidence="4" id="KW-1185">Reference proteome</keyword>
<keyword evidence="1" id="KW-1133">Transmembrane helix</keyword>
<protein>
    <submittedName>
        <fullName evidence="3">VanZ family protein</fullName>
    </submittedName>
</protein>
<name>A0A974BMI5_SEDHY</name>
<proteinExistence type="predicted"/>
<dbReference type="AlphaFoldDB" id="A0A974BMI5"/>
<evidence type="ECO:0000313" key="3">
    <source>
        <dbReference type="EMBL" id="NYB76154.1"/>
    </source>
</evidence>
<accession>A0A974BMI5</accession>
<feature type="transmembrane region" description="Helical" evidence="1">
    <location>
        <begin position="66"/>
        <end position="87"/>
    </location>
</feature>
<feature type="transmembrane region" description="Helical" evidence="1">
    <location>
        <begin position="96"/>
        <end position="117"/>
    </location>
</feature>
<comment type="caution">
    <text evidence="3">The sequence shown here is derived from an EMBL/GenBank/DDBJ whole genome shotgun (WGS) entry which is preliminary data.</text>
</comment>
<feature type="domain" description="VanZ-like" evidence="2">
    <location>
        <begin position="10"/>
        <end position="139"/>
    </location>
</feature>
<dbReference type="Pfam" id="PF04892">
    <property type="entry name" value="VanZ"/>
    <property type="match status" value="1"/>
</dbReference>
<reference evidence="3" key="1">
    <citation type="submission" date="2020-07" db="EMBL/GenBank/DDBJ databases">
        <title>Genomic analysis of a strain of Sedimentibacter Hydroxybenzoicus DSM7310.</title>
        <authorList>
            <person name="Ma S."/>
        </authorList>
    </citation>
    <scope>NUCLEOTIDE SEQUENCE</scope>
    <source>
        <strain evidence="3">DSM 7310</strain>
    </source>
</reference>
<dbReference type="Proteomes" id="UP000611629">
    <property type="component" value="Unassembled WGS sequence"/>
</dbReference>
<evidence type="ECO:0000256" key="1">
    <source>
        <dbReference type="SAM" id="Phobius"/>
    </source>
</evidence>
<feature type="transmembrane region" description="Helical" evidence="1">
    <location>
        <begin position="123"/>
        <end position="140"/>
    </location>
</feature>
<sequence>MKRDKRNMVILIIIIVLISLIKLNPLTKSAQINREFLVDRGENFNVYPFSTIKEYIANGDRYNTTIIFTFFAINILLYLPVAIFLGINKFNKLTNILIIILLPIVLDILQLAFRIGMFDIDSIVLNVLSSFIVFIIARNFKQKC</sequence>